<dbReference type="Pfam" id="PF22532">
    <property type="entry name" value="WIV_dom"/>
    <property type="match status" value="1"/>
</dbReference>
<protein>
    <recommendedName>
        <fullName evidence="1">Nonstructural protein WIV domain-containing protein</fullName>
    </recommendedName>
</protein>
<accession>A0A146M7X7</accession>
<dbReference type="InterPro" id="IPR054449">
    <property type="entry name" value="WIV_dom"/>
</dbReference>
<dbReference type="AlphaFoldDB" id="A0A146M7X7"/>
<gene>
    <name evidence="2" type="ORF">g.89815</name>
</gene>
<name>A0A146M7X7_LYGHE</name>
<evidence type="ECO:0000259" key="1">
    <source>
        <dbReference type="Pfam" id="PF22532"/>
    </source>
</evidence>
<sequence length="108" mass="11367">MEIESSKLASEFVRYSLDIQRGLARKVSEAEPGSGVYVFDTAGYFDGAPTSLVAGVRVQKVGGNYGVLSSAAQNLFKSANTYFQFTSVPSEVTADSIGLKLVVTGGTC</sequence>
<feature type="domain" description="Nonstructural protein WIV" evidence="1">
    <location>
        <begin position="9"/>
        <end position="73"/>
    </location>
</feature>
<organism evidence="2">
    <name type="scientific">Lygus hesperus</name>
    <name type="common">Western plant bug</name>
    <dbReference type="NCBI Taxonomy" id="30085"/>
    <lineage>
        <taxon>Eukaryota</taxon>
        <taxon>Metazoa</taxon>
        <taxon>Ecdysozoa</taxon>
        <taxon>Arthropoda</taxon>
        <taxon>Hexapoda</taxon>
        <taxon>Insecta</taxon>
        <taxon>Pterygota</taxon>
        <taxon>Neoptera</taxon>
        <taxon>Paraneoptera</taxon>
        <taxon>Hemiptera</taxon>
        <taxon>Heteroptera</taxon>
        <taxon>Panheteroptera</taxon>
        <taxon>Cimicomorpha</taxon>
        <taxon>Miridae</taxon>
        <taxon>Mirini</taxon>
        <taxon>Lygus</taxon>
    </lineage>
</organism>
<evidence type="ECO:0000313" key="2">
    <source>
        <dbReference type="EMBL" id="JAQ15881.1"/>
    </source>
</evidence>
<proteinExistence type="predicted"/>
<reference evidence="2" key="1">
    <citation type="journal article" date="2016" name="Gigascience">
        <title>De novo construction of an expanded transcriptome assembly for the western tarnished plant bug, Lygus hesperus.</title>
        <authorList>
            <person name="Tassone E.E."/>
            <person name="Geib S.M."/>
            <person name="Hall B."/>
            <person name="Fabrick J.A."/>
            <person name="Brent C.S."/>
            <person name="Hull J.J."/>
        </authorList>
    </citation>
    <scope>NUCLEOTIDE SEQUENCE</scope>
</reference>
<dbReference type="EMBL" id="GDHC01002748">
    <property type="protein sequence ID" value="JAQ15881.1"/>
    <property type="molecule type" value="Transcribed_RNA"/>
</dbReference>